<accession>I0L431</accession>
<dbReference type="STRING" id="1150864.MILUP08_43487"/>
<sequence length="81" mass="8134">MHGVPGATAGAAGLRRVVRLVRRAVGRRRRIAGDADGFRQAAGRSDVEGSRCVAGGSDAYRSRGVAGGDQGAGGRSRAADG</sequence>
<organism evidence="2 3">
    <name type="scientific">Micromonospora lupini str. Lupac 08</name>
    <dbReference type="NCBI Taxonomy" id="1150864"/>
    <lineage>
        <taxon>Bacteria</taxon>
        <taxon>Bacillati</taxon>
        <taxon>Actinomycetota</taxon>
        <taxon>Actinomycetes</taxon>
        <taxon>Micromonosporales</taxon>
        <taxon>Micromonosporaceae</taxon>
        <taxon>Micromonospora</taxon>
    </lineage>
</organism>
<evidence type="ECO:0000256" key="1">
    <source>
        <dbReference type="SAM" id="MobiDB-lite"/>
    </source>
</evidence>
<comment type="caution">
    <text evidence="2">The sequence shown here is derived from an EMBL/GenBank/DDBJ whole genome shotgun (WGS) entry which is preliminary data.</text>
</comment>
<proteinExistence type="predicted"/>
<feature type="compositionally biased region" description="Gly residues" evidence="1">
    <location>
        <begin position="65"/>
        <end position="74"/>
    </location>
</feature>
<protein>
    <submittedName>
        <fullName evidence="2">Uncharacterized protein</fullName>
    </submittedName>
</protein>
<dbReference type="AlphaFoldDB" id="I0L431"/>
<keyword evidence="3" id="KW-1185">Reference proteome</keyword>
<name>I0L431_9ACTN</name>
<dbReference type="Proteomes" id="UP000003448">
    <property type="component" value="Unassembled WGS sequence"/>
</dbReference>
<feature type="region of interest" description="Disordered" evidence="1">
    <location>
        <begin position="37"/>
        <end position="81"/>
    </location>
</feature>
<gene>
    <name evidence="2" type="ORF">MILUP08_43487</name>
</gene>
<evidence type="ECO:0000313" key="2">
    <source>
        <dbReference type="EMBL" id="CCH18578.1"/>
    </source>
</evidence>
<evidence type="ECO:0000313" key="3">
    <source>
        <dbReference type="Proteomes" id="UP000003448"/>
    </source>
</evidence>
<dbReference type="EMBL" id="CAIE01000026">
    <property type="protein sequence ID" value="CCH18578.1"/>
    <property type="molecule type" value="Genomic_DNA"/>
</dbReference>
<reference evidence="3" key="1">
    <citation type="journal article" date="2012" name="J. Bacteriol.">
        <title>Genome Sequence of Micromonospora lupini Lupac 08, Isolated from Root Nodules of Lupinus angustifolius.</title>
        <authorList>
            <person name="Alonso-Vega P."/>
            <person name="Normand P."/>
            <person name="Bacigalupe R."/>
            <person name="Pujic P."/>
            <person name="Lajus A."/>
            <person name="Vallenet D."/>
            <person name="Carro L."/>
            <person name="Coll P."/>
            <person name="Trujillo M.E."/>
        </authorList>
    </citation>
    <scope>NUCLEOTIDE SEQUENCE [LARGE SCALE GENOMIC DNA]</scope>
    <source>
        <strain evidence="3">Lupac 08</strain>
    </source>
</reference>